<keyword evidence="3" id="KW-1185">Reference proteome</keyword>
<feature type="transmembrane region" description="Helical" evidence="1">
    <location>
        <begin position="103"/>
        <end position="128"/>
    </location>
</feature>
<dbReference type="EMBL" id="CP048268">
    <property type="protein sequence ID" value="QYN53847.1"/>
    <property type="molecule type" value="Genomic_DNA"/>
</dbReference>
<keyword evidence="1" id="KW-0472">Membrane</keyword>
<feature type="transmembrane region" description="Helical" evidence="1">
    <location>
        <begin position="140"/>
        <end position="166"/>
    </location>
</feature>
<sequence>MLALLQRNIRIYFGNIFGVIMSCLGALISFFIYIGFLQRTLEKSWGNIPHITEILDLWMIAGIVTIAGITTSFQALGQLVKDKETRTADDLSLTDTSLPTRNFAYILASVFVSLIMQIVTFAIMSIYFTAVNKISIPNNAYLLSSGFILLGAISATLVNGVITLFIHSYTTFSRLSSIIGAAAGFAVATYMPYGTLTAHAQTLVKLIPSSYEAAALRSILLDKVSPNFLTGNARTQMFNYLGVSFKIYGYRLARMDNAYMLLGMTALLTVIIIALSLTIAKSKNNV</sequence>
<evidence type="ECO:0000313" key="3">
    <source>
        <dbReference type="Proteomes" id="UP000826550"/>
    </source>
</evidence>
<protein>
    <submittedName>
        <fullName evidence="2">ABC transporter permease</fullName>
    </submittedName>
</protein>
<keyword evidence="1" id="KW-1133">Transmembrane helix</keyword>
<organism evidence="2 3">
    <name type="scientific">Lactobacillus panisapium</name>
    <dbReference type="NCBI Taxonomy" id="2012495"/>
    <lineage>
        <taxon>Bacteria</taxon>
        <taxon>Bacillati</taxon>
        <taxon>Bacillota</taxon>
        <taxon>Bacilli</taxon>
        <taxon>Lactobacillales</taxon>
        <taxon>Lactobacillaceae</taxon>
        <taxon>Lactobacillus</taxon>
    </lineage>
</organism>
<feature type="transmembrane region" description="Helical" evidence="1">
    <location>
        <begin position="178"/>
        <end position="196"/>
    </location>
</feature>
<dbReference type="RefSeq" id="WP_220221203.1">
    <property type="nucleotide sequence ID" value="NZ_CP048268.1"/>
</dbReference>
<feature type="transmembrane region" description="Helical" evidence="1">
    <location>
        <begin position="12"/>
        <end position="37"/>
    </location>
</feature>
<dbReference type="PROSITE" id="PS51257">
    <property type="entry name" value="PROKAR_LIPOPROTEIN"/>
    <property type="match status" value="1"/>
</dbReference>
<proteinExistence type="predicted"/>
<dbReference type="PANTHER" id="PTHR43229:SF2">
    <property type="entry name" value="NODULATION PROTEIN J"/>
    <property type="match status" value="1"/>
</dbReference>
<feature type="transmembrane region" description="Helical" evidence="1">
    <location>
        <begin position="57"/>
        <end position="76"/>
    </location>
</feature>
<evidence type="ECO:0000313" key="2">
    <source>
        <dbReference type="EMBL" id="QYN53847.1"/>
    </source>
</evidence>
<dbReference type="InterPro" id="IPR051784">
    <property type="entry name" value="Nod_factor_ABC_transporter"/>
</dbReference>
<feature type="transmembrane region" description="Helical" evidence="1">
    <location>
        <begin position="258"/>
        <end position="280"/>
    </location>
</feature>
<name>A0ABX8WAR9_9LACO</name>
<keyword evidence="1" id="KW-0812">Transmembrane</keyword>
<reference evidence="2 3" key="1">
    <citation type="submission" date="2020-01" db="EMBL/GenBank/DDBJ databases">
        <title>Vast differences in strain-level diversity in the gut microbiota of two closely related honey bee species.</title>
        <authorList>
            <person name="Ellegaard K.M."/>
            <person name="Suenami S."/>
            <person name="Miyazaki R."/>
            <person name="Engel P."/>
        </authorList>
    </citation>
    <scope>NUCLEOTIDE SEQUENCE [LARGE SCALE GENOMIC DNA]</scope>
    <source>
        <strain evidence="2 3">ESL0416</strain>
    </source>
</reference>
<dbReference type="Proteomes" id="UP000826550">
    <property type="component" value="Chromosome"/>
</dbReference>
<accession>A0ABX8WAR9</accession>
<dbReference type="PANTHER" id="PTHR43229">
    <property type="entry name" value="NODULATION PROTEIN J"/>
    <property type="match status" value="1"/>
</dbReference>
<evidence type="ECO:0000256" key="1">
    <source>
        <dbReference type="SAM" id="Phobius"/>
    </source>
</evidence>
<gene>
    <name evidence="2" type="ORF">GYM71_08175</name>
</gene>